<organism evidence="1 2">
    <name type="scientific">Actinoplanes campanulatus</name>
    <dbReference type="NCBI Taxonomy" id="113559"/>
    <lineage>
        <taxon>Bacteria</taxon>
        <taxon>Bacillati</taxon>
        <taxon>Actinomycetota</taxon>
        <taxon>Actinomycetes</taxon>
        <taxon>Micromonosporales</taxon>
        <taxon>Micromonosporaceae</taxon>
        <taxon>Actinoplanes</taxon>
    </lineage>
</organism>
<evidence type="ECO:0000313" key="1">
    <source>
        <dbReference type="EMBL" id="MBB3100937.1"/>
    </source>
</evidence>
<accession>A0A7W5AR77</accession>
<sequence length="95" mass="9916">MTFMDFGDTRFRGGTASSGANNCTMLPGSAQPAYAEYLADEPADSPVTEDAVVLVECGSDGMDQALIPVKLAYDQKSRNAVGFIKADPPPGRANG</sequence>
<comment type="caution">
    <text evidence="1">The sequence shown here is derived from an EMBL/GenBank/DDBJ whole genome shotgun (WGS) entry which is preliminary data.</text>
</comment>
<reference evidence="1 2" key="1">
    <citation type="submission" date="2020-08" db="EMBL/GenBank/DDBJ databases">
        <title>Genomic Encyclopedia of Type Strains, Phase III (KMG-III): the genomes of soil and plant-associated and newly described type strains.</title>
        <authorList>
            <person name="Whitman W."/>
        </authorList>
    </citation>
    <scope>NUCLEOTIDE SEQUENCE [LARGE SCALE GENOMIC DNA]</scope>
    <source>
        <strain evidence="1 2">CECT 3287</strain>
    </source>
</reference>
<dbReference type="AlphaFoldDB" id="A0A7W5AR77"/>
<name>A0A7W5AR77_9ACTN</name>
<dbReference type="EMBL" id="JACHXF010000031">
    <property type="protein sequence ID" value="MBB3100937.1"/>
    <property type="molecule type" value="Genomic_DNA"/>
</dbReference>
<dbReference type="RefSeq" id="WP_183227055.1">
    <property type="nucleotide sequence ID" value="NZ_BMPW01000036.1"/>
</dbReference>
<keyword evidence="2" id="KW-1185">Reference proteome</keyword>
<dbReference type="Proteomes" id="UP000590749">
    <property type="component" value="Unassembled WGS sequence"/>
</dbReference>
<protein>
    <submittedName>
        <fullName evidence="1">Uncharacterized protein</fullName>
    </submittedName>
</protein>
<proteinExistence type="predicted"/>
<gene>
    <name evidence="1" type="ORF">FHR83_008664</name>
</gene>
<evidence type="ECO:0000313" key="2">
    <source>
        <dbReference type="Proteomes" id="UP000590749"/>
    </source>
</evidence>